<accession>A0A4R5LMN1</accession>
<keyword evidence="3" id="KW-1185">Reference proteome</keyword>
<comment type="caution">
    <text evidence="2">The sequence shown here is derived from an EMBL/GenBank/DDBJ whole genome shotgun (WGS) entry which is preliminary data.</text>
</comment>
<evidence type="ECO:0000313" key="2">
    <source>
        <dbReference type="EMBL" id="TDG11261.1"/>
    </source>
</evidence>
<dbReference type="AlphaFoldDB" id="A0A4R5LMN1"/>
<proteinExistence type="predicted"/>
<dbReference type="EMBL" id="SMSE01000008">
    <property type="protein sequence ID" value="TDG11261.1"/>
    <property type="molecule type" value="Genomic_DNA"/>
</dbReference>
<feature type="transmembrane region" description="Helical" evidence="1">
    <location>
        <begin position="7"/>
        <end position="27"/>
    </location>
</feature>
<keyword evidence="1" id="KW-1133">Transmembrane helix</keyword>
<evidence type="ECO:0000313" key="3">
    <source>
        <dbReference type="Proteomes" id="UP000295554"/>
    </source>
</evidence>
<organism evidence="2 3">
    <name type="scientific">Seongchinamella unica</name>
    <dbReference type="NCBI Taxonomy" id="2547392"/>
    <lineage>
        <taxon>Bacteria</taxon>
        <taxon>Pseudomonadati</taxon>
        <taxon>Pseudomonadota</taxon>
        <taxon>Gammaproteobacteria</taxon>
        <taxon>Cellvibrionales</taxon>
        <taxon>Halieaceae</taxon>
        <taxon>Seongchinamella</taxon>
    </lineage>
</organism>
<reference evidence="2 3" key="1">
    <citation type="submission" date="2019-03" db="EMBL/GenBank/DDBJ databases">
        <title>Seongchinamella monodicae gen. nov., sp. nov., a novel member of the Gammaproteobacteria isolated from a tidal mudflat of beach.</title>
        <authorList>
            <person name="Yang H.G."/>
            <person name="Kang J.W."/>
            <person name="Lee S.D."/>
        </authorList>
    </citation>
    <scope>NUCLEOTIDE SEQUENCE [LARGE SCALE GENOMIC DNA]</scope>
    <source>
        <strain evidence="2 3">GH4-78</strain>
    </source>
</reference>
<keyword evidence="1" id="KW-0812">Transmembrane</keyword>
<evidence type="ECO:0000256" key="1">
    <source>
        <dbReference type="SAM" id="Phobius"/>
    </source>
</evidence>
<dbReference type="Proteomes" id="UP000295554">
    <property type="component" value="Unassembled WGS sequence"/>
</dbReference>
<gene>
    <name evidence="2" type="ORF">E2F43_18880</name>
</gene>
<dbReference type="RefSeq" id="WP_133215678.1">
    <property type="nucleotide sequence ID" value="NZ_SMSE01000008.1"/>
</dbReference>
<protein>
    <submittedName>
        <fullName evidence="2">Uncharacterized protein</fullName>
    </submittedName>
</protein>
<name>A0A4R5LMN1_9GAMM</name>
<keyword evidence="1" id="KW-0472">Membrane</keyword>
<sequence>MNMKSSKWIAVSEIAGALGVIATLIFVGTEIQQNTEAIRTATVQAIADQDTTINLTYATDDRIAELFALTHEDPEAHTDESKMSYPDLIRLGMALRSALRRVENIYLHVQAGVLEPQALDRVGYGWYQTDFVRYYWEGAQDGFDRDFVKFMSPKIAEKRANENTE</sequence>